<evidence type="ECO:0000256" key="1">
    <source>
        <dbReference type="SAM" id="MobiDB-lite"/>
    </source>
</evidence>
<dbReference type="EMBL" id="JAFCIX010000575">
    <property type="protein sequence ID" value="KAH6586287.1"/>
    <property type="molecule type" value="Genomic_DNA"/>
</dbReference>
<evidence type="ECO:0000313" key="2">
    <source>
        <dbReference type="EMBL" id="KAH6586287.1"/>
    </source>
</evidence>
<keyword evidence="3" id="KW-1185">Reference proteome</keyword>
<accession>A0ABQ8ETF7</accession>
<gene>
    <name evidence="2" type="ORF">BASA50_000751</name>
</gene>
<comment type="caution">
    <text evidence="2">The sequence shown here is derived from an EMBL/GenBank/DDBJ whole genome shotgun (WGS) entry which is preliminary data.</text>
</comment>
<protein>
    <submittedName>
        <fullName evidence="2">Uncharacterized protein</fullName>
    </submittedName>
</protein>
<sequence>MLAIPPLEKSEPSTDVEAAILETTEGWTICSNIQTAFERGISHITLQQSTSLAVDESDPAVPASGSTSLKNSPFEGPLHFHFISALHQPERESAFEYLSSDGNWIDLRIVSARCISGLRGPCGSLAMQRTVKMSIFTPGKHSDTYFSIKIPHIEALWKRYDLSRKNGEQLITAQLLDTMDAVFVSIKAEFALKGKLSYLCHGKRRLFKEPNTVVGSICEFELLGGVDPLIPLLRIHNGPMLSLQTWNVTVDAGAKLQEAGKALLLRAIRPVKGPLANVAAGMDSKILAATHTMHQIAPAVWAMQCISTEAMERYKKQLLKRCPRTDIDAALDTDHPSGQAVDGKMETLRSKRLRLTPAMDEGASSSLAPSENASWETMDRLKGLTYREEQELSNTIDKIDGDIDSFEQPRGTPIANDSNRPLVGSSGRQMQRSYLLAPQNESSSTVGDDSTGNILSGTDCDADTFGQMWFLKMQNDFASLGDTSKDDKGCVRRRDFAGRSDAGATINSH</sequence>
<name>A0ABQ8ETF7_9FUNG</name>
<proteinExistence type="predicted"/>
<organism evidence="2 3">
    <name type="scientific">Batrachochytrium salamandrivorans</name>
    <dbReference type="NCBI Taxonomy" id="1357716"/>
    <lineage>
        <taxon>Eukaryota</taxon>
        <taxon>Fungi</taxon>
        <taxon>Fungi incertae sedis</taxon>
        <taxon>Chytridiomycota</taxon>
        <taxon>Chytridiomycota incertae sedis</taxon>
        <taxon>Chytridiomycetes</taxon>
        <taxon>Rhizophydiales</taxon>
        <taxon>Rhizophydiales incertae sedis</taxon>
        <taxon>Batrachochytrium</taxon>
    </lineage>
</organism>
<dbReference type="Proteomes" id="UP001648503">
    <property type="component" value="Unassembled WGS sequence"/>
</dbReference>
<reference evidence="2 3" key="1">
    <citation type="submission" date="2021-02" db="EMBL/GenBank/DDBJ databases">
        <title>Variation within the Batrachochytrium salamandrivorans European outbreak.</title>
        <authorList>
            <person name="Kelly M."/>
            <person name="Pasmans F."/>
            <person name="Shea T.P."/>
            <person name="Munoz J.F."/>
            <person name="Carranza S."/>
            <person name="Cuomo C.A."/>
            <person name="Martel A."/>
        </authorList>
    </citation>
    <scope>NUCLEOTIDE SEQUENCE [LARGE SCALE GENOMIC DNA]</scope>
    <source>
        <strain evidence="2 3">AMFP18/2</strain>
    </source>
</reference>
<feature type="region of interest" description="Disordered" evidence="1">
    <location>
        <begin position="408"/>
        <end position="428"/>
    </location>
</feature>
<evidence type="ECO:0000313" key="3">
    <source>
        <dbReference type="Proteomes" id="UP001648503"/>
    </source>
</evidence>